<protein>
    <submittedName>
        <fullName evidence="1">Helix-turn-helix domain protein</fullName>
    </submittedName>
</protein>
<gene>
    <name evidence="1" type="ORF">Mterra_00543</name>
</gene>
<proteinExistence type="predicted"/>
<accession>A0A399F606</accession>
<organism evidence="1 2">
    <name type="scientific">Calidithermus terrae</name>
    <dbReference type="NCBI Taxonomy" id="1408545"/>
    <lineage>
        <taxon>Bacteria</taxon>
        <taxon>Thermotogati</taxon>
        <taxon>Deinococcota</taxon>
        <taxon>Deinococci</taxon>
        <taxon>Thermales</taxon>
        <taxon>Thermaceae</taxon>
        <taxon>Calidithermus</taxon>
    </lineage>
</organism>
<dbReference type="Pfam" id="PF13413">
    <property type="entry name" value="HTH_25"/>
    <property type="match status" value="1"/>
</dbReference>
<dbReference type="EMBL" id="QXDL01000012">
    <property type="protein sequence ID" value="RIH90312.1"/>
    <property type="molecule type" value="Genomic_DNA"/>
</dbReference>
<dbReference type="CDD" id="cd00093">
    <property type="entry name" value="HTH_XRE"/>
    <property type="match status" value="1"/>
</dbReference>
<dbReference type="SUPFAM" id="SSF47413">
    <property type="entry name" value="lambda repressor-like DNA-binding domains"/>
    <property type="match status" value="1"/>
</dbReference>
<dbReference type="InterPro" id="IPR001387">
    <property type="entry name" value="Cro/C1-type_HTH"/>
</dbReference>
<dbReference type="PANTHER" id="PTHR34475">
    <property type="match status" value="1"/>
</dbReference>
<name>A0A399F606_9DEIN</name>
<evidence type="ECO:0000313" key="1">
    <source>
        <dbReference type="EMBL" id="RIH90312.1"/>
    </source>
</evidence>
<dbReference type="Gene3D" id="1.10.260.40">
    <property type="entry name" value="lambda repressor-like DNA-binding domains"/>
    <property type="match status" value="1"/>
</dbReference>
<reference evidence="1 2" key="1">
    <citation type="submission" date="2018-08" db="EMBL/GenBank/DDBJ databases">
        <title>Meiothermus terrae DSM 26712 genome sequencing project.</title>
        <authorList>
            <person name="Da Costa M.S."/>
            <person name="Albuquerque L."/>
            <person name="Raposo P."/>
            <person name="Froufe H.J.C."/>
            <person name="Barroso C.S."/>
            <person name="Egas C."/>
        </authorList>
    </citation>
    <scope>NUCLEOTIDE SEQUENCE [LARGE SCALE GENOMIC DNA]</scope>
    <source>
        <strain evidence="1 2">DSM 26712</strain>
    </source>
</reference>
<dbReference type="Proteomes" id="UP000265715">
    <property type="component" value="Unassembled WGS sequence"/>
</dbReference>
<dbReference type="InterPro" id="IPR010982">
    <property type="entry name" value="Lambda_DNA-bd_dom_sf"/>
</dbReference>
<dbReference type="InterPro" id="IPR050400">
    <property type="entry name" value="Bact_Cytoskel_RodZ"/>
</dbReference>
<sequence>MVEVKGVDMGGFGEQLREARAAKGLGIAEVAGRLKLRPAMVEALEGEAWEQLPEPALARGYLRNYALVLGLDPKPLLALCPGATPPGPKPQEAREESTIRVRVLRPAL</sequence>
<comment type="caution">
    <text evidence="1">The sequence shown here is derived from an EMBL/GenBank/DDBJ whole genome shotgun (WGS) entry which is preliminary data.</text>
</comment>
<dbReference type="PANTHER" id="PTHR34475:SF1">
    <property type="entry name" value="CYTOSKELETON PROTEIN RODZ"/>
    <property type="match status" value="1"/>
</dbReference>
<dbReference type="AlphaFoldDB" id="A0A399F606"/>
<keyword evidence="2" id="KW-1185">Reference proteome</keyword>
<evidence type="ECO:0000313" key="2">
    <source>
        <dbReference type="Proteomes" id="UP000265715"/>
    </source>
</evidence>
<dbReference type="GO" id="GO:0003677">
    <property type="term" value="F:DNA binding"/>
    <property type="evidence" value="ECO:0007669"/>
    <property type="project" value="InterPro"/>
</dbReference>